<dbReference type="Pfam" id="PF00013">
    <property type="entry name" value="KH_1"/>
    <property type="match status" value="2"/>
</dbReference>
<name>A0AAN9XZ34_9HEMI</name>
<comment type="similarity">
    <text evidence="4">Belongs to the FMR1 family.</text>
</comment>
<dbReference type="GO" id="GO:0098793">
    <property type="term" value="C:presynapse"/>
    <property type="evidence" value="ECO:0007669"/>
    <property type="project" value="GOC"/>
</dbReference>
<feature type="region of interest" description="Disordered" evidence="16">
    <location>
        <begin position="382"/>
        <end position="620"/>
    </location>
</feature>
<keyword evidence="12" id="KW-0966">Cell projection</keyword>
<dbReference type="PROSITE" id="PS50084">
    <property type="entry name" value="KH_TYPE_1"/>
    <property type="match status" value="2"/>
</dbReference>
<evidence type="ECO:0000256" key="6">
    <source>
        <dbReference type="ARBA" id="ARBA00022491"/>
    </source>
</evidence>
<dbReference type="GO" id="GO:1990904">
    <property type="term" value="C:ribonucleoprotein complex"/>
    <property type="evidence" value="ECO:0007669"/>
    <property type="project" value="UniProtKB-KW"/>
</dbReference>
<dbReference type="FunFam" id="3.30.1370.10:FF:000004">
    <property type="entry name" value="Fragile X mental retardation 1, isoform CRA_e"/>
    <property type="match status" value="1"/>
</dbReference>
<dbReference type="CDD" id="cd20402">
    <property type="entry name" value="Tudor_Agenet_FMRP-like_rpt1"/>
    <property type="match status" value="1"/>
</dbReference>
<evidence type="ECO:0000256" key="15">
    <source>
        <dbReference type="PROSITE-ProRule" id="PRU00117"/>
    </source>
</evidence>
<dbReference type="GO" id="GO:0099577">
    <property type="term" value="P:regulation of translation at presynapse, modulating synaptic transmission"/>
    <property type="evidence" value="ECO:0007669"/>
    <property type="project" value="TreeGrafter"/>
</dbReference>
<comment type="caution">
    <text evidence="18">The sequence shown here is derived from an EMBL/GenBank/DDBJ whole genome shotgun (WGS) entry which is preliminary data.</text>
</comment>
<evidence type="ECO:0000256" key="9">
    <source>
        <dbReference type="ARBA" id="ARBA00022884"/>
    </source>
</evidence>
<evidence type="ECO:0000313" key="18">
    <source>
        <dbReference type="EMBL" id="KAK7573838.1"/>
    </source>
</evidence>
<evidence type="ECO:0000256" key="8">
    <source>
        <dbReference type="ARBA" id="ARBA00022845"/>
    </source>
</evidence>
<dbReference type="GO" id="GO:0045727">
    <property type="term" value="P:positive regulation of translation"/>
    <property type="evidence" value="ECO:0007669"/>
    <property type="project" value="TreeGrafter"/>
</dbReference>
<feature type="compositionally biased region" description="Basic and acidic residues" evidence="16">
    <location>
        <begin position="497"/>
        <end position="506"/>
    </location>
</feature>
<dbReference type="GO" id="GO:0045182">
    <property type="term" value="F:translation regulator activity"/>
    <property type="evidence" value="ECO:0007669"/>
    <property type="project" value="TreeGrafter"/>
</dbReference>
<dbReference type="GO" id="GO:0007399">
    <property type="term" value="P:nervous system development"/>
    <property type="evidence" value="ECO:0007669"/>
    <property type="project" value="UniProtKB-KW"/>
</dbReference>
<keyword evidence="9 15" id="KW-0694">RNA-binding</keyword>
<evidence type="ECO:0000256" key="7">
    <source>
        <dbReference type="ARBA" id="ARBA00022737"/>
    </source>
</evidence>
<dbReference type="GO" id="GO:0005634">
    <property type="term" value="C:nucleus"/>
    <property type="evidence" value="ECO:0007669"/>
    <property type="project" value="TreeGrafter"/>
</dbReference>
<organism evidence="18 19">
    <name type="scientific">Parthenolecanium corni</name>
    <dbReference type="NCBI Taxonomy" id="536013"/>
    <lineage>
        <taxon>Eukaryota</taxon>
        <taxon>Metazoa</taxon>
        <taxon>Ecdysozoa</taxon>
        <taxon>Arthropoda</taxon>
        <taxon>Hexapoda</taxon>
        <taxon>Insecta</taxon>
        <taxon>Pterygota</taxon>
        <taxon>Neoptera</taxon>
        <taxon>Paraneoptera</taxon>
        <taxon>Hemiptera</taxon>
        <taxon>Sternorrhyncha</taxon>
        <taxon>Coccoidea</taxon>
        <taxon>Coccidae</taxon>
        <taxon>Parthenolecanium</taxon>
    </lineage>
</organism>
<dbReference type="GO" id="GO:0051028">
    <property type="term" value="P:mRNA transport"/>
    <property type="evidence" value="ECO:0007669"/>
    <property type="project" value="TreeGrafter"/>
</dbReference>
<dbReference type="GO" id="GO:0048513">
    <property type="term" value="P:animal organ development"/>
    <property type="evidence" value="ECO:0007669"/>
    <property type="project" value="TreeGrafter"/>
</dbReference>
<dbReference type="CDD" id="cd22425">
    <property type="entry name" value="KH_I_FMR1_FXR_rpt1"/>
    <property type="match status" value="1"/>
</dbReference>
<accession>A0AAN9XZ34</accession>
<dbReference type="InterPro" id="IPR041560">
    <property type="entry name" value="Tudor_FRM1"/>
</dbReference>
<proteinExistence type="inferred from homology"/>
<evidence type="ECO:0000256" key="16">
    <source>
        <dbReference type="SAM" id="MobiDB-lite"/>
    </source>
</evidence>
<feature type="compositionally biased region" description="Low complexity" evidence="16">
    <location>
        <begin position="543"/>
        <end position="562"/>
    </location>
</feature>
<protein>
    <recommendedName>
        <fullName evidence="17">Agenet-like domain-containing protein</fullName>
    </recommendedName>
</protein>
<feature type="domain" description="Agenet-like" evidence="17">
    <location>
        <begin position="63"/>
        <end position="116"/>
    </location>
</feature>
<comment type="subcellular location">
    <subcellularLocation>
        <location evidence="3">Cell projection</location>
        <location evidence="3">Neuron projection</location>
    </subcellularLocation>
    <subcellularLocation>
        <location evidence="1">Cytoplasm</location>
        <location evidence="1">Stress granule</location>
    </subcellularLocation>
    <subcellularLocation>
        <location evidence="2">Perikaryon</location>
    </subcellularLocation>
    <subcellularLocation>
        <location evidence="14">Synapse</location>
    </subcellularLocation>
</comment>
<dbReference type="CDD" id="cd22426">
    <property type="entry name" value="KH_I_FMR1_FXR_rpt2"/>
    <property type="match status" value="1"/>
</dbReference>
<dbReference type="InterPro" id="IPR040148">
    <property type="entry name" value="FMR1"/>
</dbReference>
<evidence type="ECO:0000256" key="12">
    <source>
        <dbReference type="ARBA" id="ARBA00023273"/>
    </source>
</evidence>
<sequence length="620" mass="69817">MDELEVEVIGETGALYKAFVTDVFENEVQVVFDNDWQPEQKYKFNFVKLPPKPNNNREFVEGQEVEVHAKFQEQEPLGWYKATVKMIKGDFHVVELCHWADNSITEIVSPERMRHPNNNPPIDRNTFFKFELEVPEELREHAKLDNAHKELQKTINAAICRYVPDKGNLLVISRYESSRKRALMIQDMHFRNLSQKVLLIKRTEDAARQLESTKLQNVAGYSDEFQVREDLMGLAIGGHGSNIQNARKVEGITSIDLEESTCTFKILGETEEAVQAARRILEYSEESVQVPRDLVGKVIGKNGRIIQEIVDKSGVLRVKIEGDNDPQPTSFREEGQVPFVFVGTVEHISDAKMLLEYHLGHLKEVEKLRQDKLEIDQQLRSMHGSSMGSMQSFPPQRRSDRGYNSDMENTQGGSRGRSNMRGRGGRGGRGNRNDSRYNPGSRHQTPENADDRLPPRQQTYQGNNGNDAGRSQLSYGSSSRSSRPSRGVPPSGGPRQRRPDDRRRINDDDDNVMDSHDSVDRESISSVEGSRARRSKNRKRKGASQANSSTAENNNSETVEANPPRNGVENNVVPNNIKDGEAPRSQRSKSQKSTSSKRVSGAGVGDKPNEQPPMVNGMSA</sequence>
<dbReference type="InterPro" id="IPR022034">
    <property type="entry name" value="FMR1-like_C_core"/>
</dbReference>
<feature type="compositionally biased region" description="Low complexity" evidence="16">
    <location>
        <begin position="477"/>
        <end position="489"/>
    </location>
</feature>
<gene>
    <name evidence="18" type="ORF">V9T40_011029</name>
</gene>
<dbReference type="GO" id="GO:0043488">
    <property type="term" value="P:regulation of mRNA stability"/>
    <property type="evidence" value="ECO:0007669"/>
    <property type="project" value="TreeGrafter"/>
</dbReference>
<dbReference type="Pfam" id="PF17904">
    <property type="entry name" value="KH_9"/>
    <property type="match status" value="1"/>
</dbReference>
<dbReference type="PROSITE" id="PS51641">
    <property type="entry name" value="AGENET_LIKE"/>
    <property type="match status" value="1"/>
</dbReference>
<dbReference type="GO" id="GO:0043204">
    <property type="term" value="C:perikaryon"/>
    <property type="evidence" value="ECO:0007669"/>
    <property type="project" value="UniProtKB-SubCell"/>
</dbReference>
<dbReference type="AlphaFoldDB" id="A0AAN9XZ34"/>
<dbReference type="GO" id="GO:0003730">
    <property type="term" value="F:mRNA 3'-UTR binding"/>
    <property type="evidence" value="ECO:0007669"/>
    <property type="project" value="TreeGrafter"/>
</dbReference>
<dbReference type="InterPro" id="IPR040472">
    <property type="entry name" value="FMRP_KH0"/>
</dbReference>
<keyword evidence="6" id="KW-0678">Repressor</keyword>
<evidence type="ECO:0000313" key="19">
    <source>
        <dbReference type="Proteomes" id="UP001367676"/>
    </source>
</evidence>
<dbReference type="FunFam" id="3.30.1370.10:FF:000054">
    <property type="entry name" value="Fragile X mental retardation protein 1"/>
    <property type="match status" value="1"/>
</dbReference>
<keyword evidence="8" id="KW-0810">Translation regulation</keyword>
<feature type="compositionally biased region" description="Low complexity" evidence="16">
    <location>
        <begin position="591"/>
        <end position="600"/>
    </location>
</feature>
<dbReference type="Proteomes" id="UP001367676">
    <property type="component" value="Unassembled WGS sequence"/>
</dbReference>
<dbReference type="InterPro" id="IPR036612">
    <property type="entry name" value="KH_dom_type_1_sf"/>
</dbReference>
<dbReference type="Gene3D" id="2.30.30.140">
    <property type="match status" value="2"/>
</dbReference>
<dbReference type="SUPFAM" id="SSF54791">
    <property type="entry name" value="Eukaryotic type KH-domain (KH-domain type I)"/>
    <property type="match status" value="2"/>
</dbReference>
<feature type="compositionally biased region" description="Basic residues" evidence="16">
    <location>
        <begin position="532"/>
        <end position="542"/>
    </location>
</feature>
<evidence type="ECO:0000256" key="10">
    <source>
        <dbReference type="ARBA" id="ARBA00022902"/>
    </source>
</evidence>
<evidence type="ECO:0000256" key="11">
    <source>
        <dbReference type="ARBA" id="ARBA00023018"/>
    </source>
</evidence>
<evidence type="ECO:0000256" key="13">
    <source>
        <dbReference type="ARBA" id="ARBA00023274"/>
    </source>
</evidence>
<dbReference type="PANTHER" id="PTHR10603">
    <property type="entry name" value="FRAGILE X MENTAL RETARDATION SYNDROME-RELATED PROTEIN"/>
    <property type="match status" value="1"/>
</dbReference>
<keyword evidence="13" id="KW-0687">Ribonucleoprotein</keyword>
<evidence type="ECO:0000256" key="2">
    <source>
        <dbReference type="ARBA" id="ARBA00004484"/>
    </source>
</evidence>
<evidence type="ECO:0000256" key="5">
    <source>
        <dbReference type="ARBA" id="ARBA00022490"/>
    </source>
</evidence>
<dbReference type="CDD" id="cd22427">
    <property type="entry name" value="KH_I_FMR1_FXR_rpt3"/>
    <property type="match status" value="1"/>
</dbReference>
<keyword evidence="19" id="KW-1185">Reference proteome</keyword>
<dbReference type="InterPro" id="IPR004087">
    <property type="entry name" value="KH_dom"/>
</dbReference>
<dbReference type="Pfam" id="PF18336">
    <property type="entry name" value="Tudor_FRX1"/>
    <property type="match status" value="1"/>
</dbReference>
<evidence type="ECO:0000256" key="4">
    <source>
        <dbReference type="ARBA" id="ARBA00006633"/>
    </source>
</evidence>
<keyword evidence="11" id="KW-0770">Synapse</keyword>
<feature type="compositionally biased region" description="Basic and acidic residues" evidence="16">
    <location>
        <begin position="513"/>
        <end position="523"/>
    </location>
</feature>
<dbReference type="Gene3D" id="3.30.1370.10">
    <property type="entry name" value="K Homology domain, type 1"/>
    <property type="match status" value="2"/>
</dbReference>
<keyword evidence="5" id="KW-0963">Cytoplasm</keyword>
<dbReference type="SMART" id="SM00322">
    <property type="entry name" value="KH"/>
    <property type="match status" value="2"/>
</dbReference>
<dbReference type="GO" id="GO:0048170">
    <property type="term" value="P:positive regulation of long-term neuronal synaptic plasticity"/>
    <property type="evidence" value="ECO:0007669"/>
    <property type="project" value="TreeGrafter"/>
</dbReference>
<keyword evidence="10" id="KW-0524">Neurogenesis</keyword>
<evidence type="ECO:0000256" key="3">
    <source>
        <dbReference type="ARBA" id="ARBA00004487"/>
    </source>
</evidence>
<keyword evidence="7" id="KW-0677">Repeat</keyword>
<dbReference type="PANTHER" id="PTHR10603:SF7">
    <property type="entry name" value="FRAGILE X MESSENGER RIBONUCLEOPROTEIN 1 HOMOLOG"/>
    <property type="match status" value="1"/>
</dbReference>
<dbReference type="EMBL" id="JBBCAQ010000037">
    <property type="protein sequence ID" value="KAK7573838.1"/>
    <property type="molecule type" value="Genomic_DNA"/>
</dbReference>
<feature type="compositionally biased region" description="Polar residues" evidence="16">
    <location>
        <begin position="456"/>
        <end position="476"/>
    </location>
</feature>
<reference evidence="18 19" key="1">
    <citation type="submission" date="2024-03" db="EMBL/GenBank/DDBJ databases">
        <title>Adaptation during the transition from Ophiocordyceps entomopathogen to insect associate is accompanied by gene loss and intensified selection.</title>
        <authorList>
            <person name="Ward C.M."/>
            <person name="Onetto C.A."/>
            <person name="Borneman A.R."/>
        </authorList>
    </citation>
    <scope>NUCLEOTIDE SEQUENCE [LARGE SCALE GENOMIC DNA]</scope>
    <source>
        <strain evidence="18">AWRI1</strain>
        <tissue evidence="18">Single Adult Female</tissue>
    </source>
</reference>
<feature type="compositionally biased region" description="Low complexity" evidence="16">
    <location>
        <begin position="382"/>
        <end position="392"/>
    </location>
</feature>
<dbReference type="GO" id="GO:0010494">
    <property type="term" value="C:cytoplasmic stress granule"/>
    <property type="evidence" value="ECO:0007669"/>
    <property type="project" value="UniProtKB-SubCell"/>
</dbReference>
<evidence type="ECO:0000256" key="1">
    <source>
        <dbReference type="ARBA" id="ARBA00004210"/>
    </source>
</evidence>
<dbReference type="InterPro" id="IPR004088">
    <property type="entry name" value="KH_dom_type_1"/>
</dbReference>
<dbReference type="GO" id="GO:0043005">
    <property type="term" value="C:neuron projection"/>
    <property type="evidence" value="ECO:0007669"/>
    <property type="project" value="UniProtKB-SubCell"/>
</dbReference>
<evidence type="ECO:0000259" key="17">
    <source>
        <dbReference type="PROSITE" id="PS51641"/>
    </source>
</evidence>
<dbReference type="Pfam" id="PF12235">
    <property type="entry name" value="FXMRP1_C_core"/>
    <property type="match status" value="1"/>
</dbReference>
<evidence type="ECO:0000256" key="14">
    <source>
        <dbReference type="ARBA" id="ARBA00034103"/>
    </source>
</evidence>